<dbReference type="Gene3D" id="1.10.3080.10">
    <property type="entry name" value="Clc chloride channel"/>
    <property type="match status" value="1"/>
</dbReference>
<feature type="transmembrane region" description="Helical" evidence="8">
    <location>
        <begin position="192"/>
        <end position="211"/>
    </location>
</feature>
<evidence type="ECO:0000259" key="9">
    <source>
        <dbReference type="PROSITE" id="PS51202"/>
    </source>
</evidence>
<dbReference type="InterPro" id="IPR036721">
    <property type="entry name" value="RCK_C_sf"/>
</dbReference>
<evidence type="ECO:0000256" key="7">
    <source>
        <dbReference type="ARBA" id="ARBA00023214"/>
    </source>
</evidence>
<feature type="transmembrane region" description="Helical" evidence="8">
    <location>
        <begin position="232"/>
        <end position="256"/>
    </location>
</feature>
<dbReference type="PATRIC" id="fig|1121318.3.peg.160"/>
<dbReference type="Proteomes" id="UP000037043">
    <property type="component" value="Unassembled WGS sequence"/>
</dbReference>
<keyword evidence="11" id="KW-1185">Reference proteome</keyword>
<dbReference type="GO" id="GO:0008324">
    <property type="term" value="F:monoatomic cation transmembrane transporter activity"/>
    <property type="evidence" value="ECO:0007669"/>
    <property type="project" value="InterPro"/>
</dbReference>
<feature type="transmembrane region" description="Helical" evidence="8">
    <location>
        <begin position="161"/>
        <end position="186"/>
    </location>
</feature>
<dbReference type="PANTHER" id="PTHR45711">
    <property type="entry name" value="CHLORIDE CHANNEL PROTEIN"/>
    <property type="match status" value="1"/>
</dbReference>
<evidence type="ECO:0000256" key="4">
    <source>
        <dbReference type="ARBA" id="ARBA00022989"/>
    </source>
</evidence>
<keyword evidence="5" id="KW-0406">Ion transport</keyword>
<dbReference type="Pfam" id="PF02080">
    <property type="entry name" value="TrkA_C"/>
    <property type="match status" value="1"/>
</dbReference>
<protein>
    <submittedName>
        <fullName evidence="10">H(+)/Cl(-) exchange transporter ClcA</fullName>
    </submittedName>
</protein>
<dbReference type="InterPro" id="IPR001807">
    <property type="entry name" value="ClC"/>
</dbReference>
<evidence type="ECO:0000256" key="8">
    <source>
        <dbReference type="SAM" id="Phobius"/>
    </source>
</evidence>
<keyword evidence="3 8" id="KW-0812">Transmembrane</keyword>
<dbReference type="STRING" id="36844.SAMN04488501_10560"/>
<accession>A0A0L6ZET8</accession>
<dbReference type="GO" id="GO:0006813">
    <property type="term" value="P:potassium ion transport"/>
    <property type="evidence" value="ECO:0007669"/>
    <property type="project" value="InterPro"/>
</dbReference>
<evidence type="ECO:0000256" key="5">
    <source>
        <dbReference type="ARBA" id="ARBA00023065"/>
    </source>
</evidence>
<evidence type="ECO:0000256" key="3">
    <source>
        <dbReference type="ARBA" id="ARBA00022692"/>
    </source>
</evidence>
<feature type="transmembrane region" description="Helical" evidence="8">
    <location>
        <begin position="21"/>
        <end position="44"/>
    </location>
</feature>
<comment type="caution">
    <text evidence="10">The sequence shown here is derived from an EMBL/GenBank/DDBJ whole genome shotgun (WGS) entry which is preliminary data.</text>
</comment>
<dbReference type="InterPro" id="IPR006037">
    <property type="entry name" value="RCK_C"/>
</dbReference>
<dbReference type="GO" id="GO:0005886">
    <property type="term" value="C:plasma membrane"/>
    <property type="evidence" value="ECO:0007669"/>
    <property type="project" value="TreeGrafter"/>
</dbReference>
<feature type="transmembrane region" description="Helical" evidence="8">
    <location>
        <begin position="64"/>
        <end position="84"/>
    </location>
</feature>
<feature type="transmembrane region" description="Helical" evidence="8">
    <location>
        <begin position="398"/>
        <end position="416"/>
    </location>
</feature>
<evidence type="ECO:0000313" key="10">
    <source>
        <dbReference type="EMBL" id="KOA21490.1"/>
    </source>
</evidence>
<keyword evidence="6 8" id="KW-0472">Membrane</keyword>
<keyword evidence="2" id="KW-0813">Transport</keyword>
<dbReference type="Gene3D" id="3.30.70.1450">
    <property type="entry name" value="Regulator of K+ conductance, C-terminal domain"/>
    <property type="match status" value="1"/>
</dbReference>
<proteinExistence type="predicted"/>
<dbReference type="InterPro" id="IPR014743">
    <property type="entry name" value="Cl-channel_core"/>
</dbReference>
<name>A0A0L6ZET8_9CLOT</name>
<dbReference type="PRINTS" id="PR00762">
    <property type="entry name" value="CLCHANNEL"/>
</dbReference>
<reference evidence="11" key="1">
    <citation type="submission" date="2015-08" db="EMBL/GenBank/DDBJ databases">
        <title>Genome sequence of the strict anaerobe Clostridium homopropionicum LuHBu1 (DSM 5847T).</title>
        <authorList>
            <person name="Poehlein A."/>
            <person name="Beck M."/>
            <person name="Schiel-Bengelsdorf B."/>
            <person name="Bengelsdorf F.R."/>
            <person name="Daniel R."/>
            <person name="Duerre P."/>
        </authorList>
    </citation>
    <scope>NUCLEOTIDE SEQUENCE [LARGE SCALE GENOMIC DNA]</scope>
    <source>
        <strain evidence="11">DSM 5847</strain>
    </source>
</reference>
<evidence type="ECO:0000256" key="2">
    <source>
        <dbReference type="ARBA" id="ARBA00022448"/>
    </source>
</evidence>
<evidence type="ECO:0000313" key="11">
    <source>
        <dbReference type="Proteomes" id="UP000037043"/>
    </source>
</evidence>
<feature type="transmembrane region" description="Helical" evidence="8">
    <location>
        <begin position="366"/>
        <end position="392"/>
    </location>
</feature>
<dbReference type="RefSeq" id="WP_052219765.1">
    <property type="nucleotide sequence ID" value="NZ_LHUR01000005.1"/>
</dbReference>
<comment type="subcellular location">
    <subcellularLocation>
        <location evidence="1">Membrane</location>
        <topology evidence="1">Multi-pass membrane protein</topology>
    </subcellularLocation>
</comment>
<dbReference type="SUPFAM" id="SSF116726">
    <property type="entry name" value="TrkA C-terminal domain-like"/>
    <property type="match status" value="1"/>
</dbReference>
<feature type="transmembrane region" description="Helical" evidence="8">
    <location>
        <begin position="276"/>
        <end position="296"/>
    </location>
</feature>
<evidence type="ECO:0000256" key="1">
    <source>
        <dbReference type="ARBA" id="ARBA00004141"/>
    </source>
</evidence>
<evidence type="ECO:0000256" key="6">
    <source>
        <dbReference type="ARBA" id="ARBA00023136"/>
    </source>
</evidence>
<feature type="transmembrane region" description="Helical" evidence="8">
    <location>
        <begin position="308"/>
        <end position="331"/>
    </location>
</feature>
<dbReference type="SUPFAM" id="SSF81340">
    <property type="entry name" value="Clc chloride channel"/>
    <property type="match status" value="1"/>
</dbReference>
<dbReference type="PANTHER" id="PTHR45711:SF6">
    <property type="entry name" value="CHLORIDE CHANNEL PROTEIN"/>
    <property type="match status" value="1"/>
</dbReference>
<dbReference type="Pfam" id="PF00654">
    <property type="entry name" value="Voltage_CLC"/>
    <property type="match status" value="1"/>
</dbReference>
<feature type="domain" description="RCK C-terminal" evidence="9">
    <location>
        <begin position="440"/>
        <end position="521"/>
    </location>
</feature>
<dbReference type="PROSITE" id="PS51202">
    <property type="entry name" value="RCK_C"/>
    <property type="match status" value="1"/>
</dbReference>
<dbReference type="GO" id="GO:0005247">
    <property type="term" value="F:voltage-gated chloride channel activity"/>
    <property type="evidence" value="ECO:0007669"/>
    <property type="project" value="TreeGrafter"/>
</dbReference>
<sequence>MEKQNIHNTYNTLFHFENFQLRLIFEGIVVGMLSSLVIVAYRLVAEKIWTFTQNVFMNKTHSVGLIFFILLIYILASLIVGFTVKKEPMISGSGIPQTEGVLTRKLEMNWIKVLVGKFFGGAICLGTGLSLGREGPSIQMGGAIGQGVSRIFKRVKVEERYLITSGASAGIAAAFNAPLAGIVFALEEVHKNFSSLVIISAMASSLTADFITKQFLGLNPVFDLHLIKVLPLKYYFFLIILGIITGVLGVVFNKSIIMFQDLYASMKKLKTEYKPIIPFSVAFLLAIIYPIALGSGHDLILQFSKINFGLKALLLLLVIKFTFTMICFGSGVPGGIFLPLLVIGAIIGNIYGNLLVILLNLNSQYILTFTVLAMSGYFTSIVRAPITGIILITEMTGSFSHLLPLIIVSISSYIIADSLRSEPIYETLLNRLLNRSKNILINTPNKSHKKTIIEVAVCLGSTLENKKIKQISWPKDCLLVAIKRGQKEIIPNGNTVMYTSDYLVVLTNEEKASIVSDQLIEIAGACSLNDQFLSN</sequence>
<feature type="transmembrane region" description="Helical" evidence="8">
    <location>
        <begin position="337"/>
        <end position="359"/>
    </location>
</feature>
<keyword evidence="7" id="KW-0868">Chloride</keyword>
<dbReference type="EMBL" id="LHUR01000005">
    <property type="protein sequence ID" value="KOA21490.1"/>
    <property type="molecule type" value="Genomic_DNA"/>
</dbReference>
<organism evidence="10 11">
    <name type="scientific">Clostridium homopropionicum DSM 5847</name>
    <dbReference type="NCBI Taxonomy" id="1121318"/>
    <lineage>
        <taxon>Bacteria</taxon>
        <taxon>Bacillati</taxon>
        <taxon>Bacillota</taxon>
        <taxon>Clostridia</taxon>
        <taxon>Eubacteriales</taxon>
        <taxon>Clostridiaceae</taxon>
        <taxon>Clostridium</taxon>
    </lineage>
</organism>
<dbReference type="CDD" id="cd01031">
    <property type="entry name" value="EriC"/>
    <property type="match status" value="1"/>
</dbReference>
<keyword evidence="4 8" id="KW-1133">Transmembrane helix</keyword>
<gene>
    <name evidence="10" type="primary">clcA</name>
    <name evidence="10" type="ORF">CLHOM_01610</name>
</gene>
<dbReference type="AlphaFoldDB" id="A0A0L6ZET8"/>